<dbReference type="Pfam" id="PF13833">
    <property type="entry name" value="EF-hand_8"/>
    <property type="match status" value="1"/>
</dbReference>
<dbReference type="InterPro" id="IPR002048">
    <property type="entry name" value="EF_hand_dom"/>
</dbReference>
<evidence type="ECO:0000256" key="4">
    <source>
        <dbReference type="ARBA" id="ARBA00022842"/>
    </source>
</evidence>
<dbReference type="SMART" id="SM00054">
    <property type="entry name" value="EFh"/>
    <property type="match status" value="3"/>
</dbReference>
<dbReference type="InterPro" id="IPR018247">
    <property type="entry name" value="EF_Hand_1_Ca_BS"/>
</dbReference>
<gene>
    <name evidence="6" type="ORF">SFRICE_009076</name>
</gene>
<dbReference type="GO" id="GO:0005509">
    <property type="term" value="F:calcium ion binding"/>
    <property type="evidence" value="ECO:0007669"/>
    <property type="project" value="InterPro"/>
</dbReference>
<protein>
    <submittedName>
        <fullName evidence="6">SFRICE_009076</fullName>
    </submittedName>
</protein>
<dbReference type="FunFam" id="1.10.238.10:FF:000079">
    <property type="entry name" value="Calcium and integrin-binding family member 2"/>
    <property type="match status" value="1"/>
</dbReference>
<evidence type="ECO:0000256" key="1">
    <source>
        <dbReference type="ARBA" id="ARBA00022723"/>
    </source>
</evidence>
<keyword evidence="2" id="KW-0677">Repeat</keyword>
<feature type="domain" description="EF-hand" evidence="5">
    <location>
        <begin position="102"/>
        <end position="137"/>
    </location>
</feature>
<feature type="domain" description="EF-hand" evidence="5">
    <location>
        <begin position="65"/>
        <end position="100"/>
    </location>
</feature>
<dbReference type="InterPro" id="IPR011992">
    <property type="entry name" value="EF-hand-dom_pair"/>
</dbReference>
<keyword evidence="3" id="KW-0106">Calcium</keyword>
<dbReference type="SUPFAM" id="SSF47473">
    <property type="entry name" value="EF-hand"/>
    <property type="match status" value="1"/>
</dbReference>
<dbReference type="PANTHER" id="PTHR45791">
    <property type="entry name" value="CALCIUM AND INTEGRIN BINDING FAMILY MEMBER 2"/>
    <property type="match status" value="1"/>
</dbReference>
<evidence type="ECO:0000313" key="6">
    <source>
        <dbReference type="EMBL" id="SOQ52925.1"/>
    </source>
</evidence>
<keyword evidence="1" id="KW-0479">Metal-binding</keyword>
<evidence type="ECO:0000259" key="5">
    <source>
        <dbReference type="PROSITE" id="PS50222"/>
    </source>
</evidence>
<evidence type="ECO:0000256" key="3">
    <source>
        <dbReference type="ARBA" id="ARBA00022837"/>
    </source>
</evidence>
<keyword evidence="4" id="KW-0460">Magnesium</keyword>
<dbReference type="Gene3D" id="1.10.238.10">
    <property type="entry name" value="EF-hand"/>
    <property type="match status" value="2"/>
</dbReference>
<accession>A0A2H1WIM8</accession>
<reference evidence="6" key="1">
    <citation type="submission" date="2016-07" db="EMBL/GenBank/DDBJ databases">
        <authorList>
            <person name="Bretaudeau A."/>
        </authorList>
    </citation>
    <scope>NUCLEOTIDE SEQUENCE</scope>
    <source>
        <strain evidence="6">Rice</strain>
        <tissue evidence="6">Whole body</tissue>
    </source>
</reference>
<dbReference type="PROSITE" id="PS00018">
    <property type="entry name" value="EF_HAND_1"/>
    <property type="match status" value="1"/>
</dbReference>
<dbReference type="EMBL" id="ODYU01008923">
    <property type="protein sequence ID" value="SOQ52925.1"/>
    <property type="molecule type" value="Genomic_DNA"/>
</dbReference>
<proteinExistence type="predicted"/>
<dbReference type="InterPro" id="IPR051433">
    <property type="entry name" value="CIBP"/>
</dbReference>
<dbReference type="GO" id="GO:0000287">
    <property type="term" value="F:magnesium ion binding"/>
    <property type="evidence" value="ECO:0007669"/>
    <property type="project" value="TreeGrafter"/>
</dbReference>
<name>A0A2H1WIM8_SPOFR</name>
<dbReference type="PANTHER" id="PTHR45791:SF9">
    <property type="entry name" value="FREQUENIN-1-LIKE PROTEIN"/>
    <property type="match status" value="1"/>
</dbReference>
<dbReference type="PROSITE" id="PS50222">
    <property type="entry name" value="EF_HAND_2"/>
    <property type="match status" value="2"/>
</dbReference>
<evidence type="ECO:0000256" key="2">
    <source>
        <dbReference type="ARBA" id="ARBA00022737"/>
    </source>
</evidence>
<sequence length="193" mass="22142">MGSTQSFPGLTEDMLEDYSSLTYLTKGEILYLMKKFYSINPEKVQKDFHHRFSKEDILTKFPVLENNPFLDRIFSVFSSKGDNCFSFEDLVDLCSAMSYECPADVKAAWAFRIFDLDDDGQITTKDIGQIVDRLTLGVTGNRDHYIDETSKDKIAKVILDEINFDKSGGIGQLEFKLIMARIPEFATSFYFRL</sequence>
<dbReference type="AlphaFoldDB" id="A0A2H1WIM8"/>
<organism evidence="6">
    <name type="scientific">Spodoptera frugiperda</name>
    <name type="common">Fall armyworm</name>
    <dbReference type="NCBI Taxonomy" id="7108"/>
    <lineage>
        <taxon>Eukaryota</taxon>
        <taxon>Metazoa</taxon>
        <taxon>Ecdysozoa</taxon>
        <taxon>Arthropoda</taxon>
        <taxon>Hexapoda</taxon>
        <taxon>Insecta</taxon>
        <taxon>Pterygota</taxon>
        <taxon>Neoptera</taxon>
        <taxon>Endopterygota</taxon>
        <taxon>Lepidoptera</taxon>
        <taxon>Glossata</taxon>
        <taxon>Ditrysia</taxon>
        <taxon>Noctuoidea</taxon>
        <taxon>Noctuidae</taxon>
        <taxon>Amphipyrinae</taxon>
        <taxon>Spodoptera</taxon>
    </lineage>
</organism>